<evidence type="ECO:0000256" key="1">
    <source>
        <dbReference type="SAM" id="Phobius"/>
    </source>
</evidence>
<feature type="transmembrane region" description="Helical" evidence="1">
    <location>
        <begin position="53"/>
        <end position="86"/>
    </location>
</feature>
<protein>
    <submittedName>
        <fullName evidence="2">Uncharacterized protein</fullName>
    </submittedName>
</protein>
<comment type="caution">
    <text evidence="2">The sequence shown here is derived from an EMBL/GenBank/DDBJ whole genome shotgun (WGS) entry which is preliminary data.</text>
</comment>
<dbReference type="Proteomes" id="UP000176253">
    <property type="component" value="Unassembled WGS sequence"/>
</dbReference>
<keyword evidence="1" id="KW-0472">Membrane</keyword>
<feature type="transmembrane region" description="Helical" evidence="1">
    <location>
        <begin position="6"/>
        <end position="28"/>
    </location>
</feature>
<gene>
    <name evidence="2" type="ORF">A3D78_05560</name>
</gene>
<organism evidence="2 3">
    <name type="scientific">Candidatus Gottesmanbacteria bacterium RIFCSPHIGHO2_02_FULL_39_14</name>
    <dbReference type="NCBI Taxonomy" id="1798383"/>
    <lineage>
        <taxon>Bacteria</taxon>
        <taxon>Candidatus Gottesmaniibacteriota</taxon>
    </lineage>
</organism>
<proteinExistence type="predicted"/>
<feature type="transmembrane region" description="Helical" evidence="1">
    <location>
        <begin position="215"/>
        <end position="238"/>
    </location>
</feature>
<reference evidence="2 3" key="1">
    <citation type="journal article" date="2016" name="Nat. Commun.">
        <title>Thousands of microbial genomes shed light on interconnected biogeochemical processes in an aquifer system.</title>
        <authorList>
            <person name="Anantharaman K."/>
            <person name="Brown C.T."/>
            <person name="Hug L.A."/>
            <person name="Sharon I."/>
            <person name="Castelle C.J."/>
            <person name="Probst A.J."/>
            <person name="Thomas B.C."/>
            <person name="Singh A."/>
            <person name="Wilkins M.J."/>
            <person name="Karaoz U."/>
            <person name="Brodie E.L."/>
            <person name="Williams K.H."/>
            <person name="Hubbard S.S."/>
            <person name="Banfield J.F."/>
        </authorList>
    </citation>
    <scope>NUCLEOTIDE SEQUENCE [LARGE SCALE GENOMIC DNA]</scope>
</reference>
<accession>A0A1F5ZY53</accession>
<keyword evidence="1" id="KW-1133">Transmembrane helix</keyword>
<evidence type="ECO:0000313" key="2">
    <source>
        <dbReference type="EMBL" id="OGG17293.1"/>
    </source>
</evidence>
<evidence type="ECO:0000313" key="3">
    <source>
        <dbReference type="Proteomes" id="UP000176253"/>
    </source>
</evidence>
<feature type="transmembrane region" description="Helical" evidence="1">
    <location>
        <begin position="172"/>
        <end position="203"/>
    </location>
</feature>
<sequence>MGIWLNFGISIPVVLPGSLILTIFHGFIPNRNMCLARNLKEVFFLISRKQSLYIYLSQFFSAVAFAIRFFPFLLILELFMLVIILLKNKKNLPHFFIASFFIPLIYLVSHISFFIYHPQLSLFLRHKIWMLSWFRGTPVLPGNLLRNIITGRLYDTRGLLTANKEWSPLQPIIFLLALLPLRLSFNLFILYLITFIYFLYVLLLTDGVAKFIMPVFPFLAVLAIKNISIIYSIIRIWIVLKLKPLRIK</sequence>
<dbReference type="EMBL" id="MFJM01000042">
    <property type="protein sequence ID" value="OGG17293.1"/>
    <property type="molecule type" value="Genomic_DNA"/>
</dbReference>
<name>A0A1F5ZY53_9BACT</name>
<feature type="transmembrane region" description="Helical" evidence="1">
    <location>
        <begin position="92"/>
        <end position="116"/>
    </location>
</feature>
<dbReference type="STRING" id="1798383.A3D78_05560"/>
<dbReference type="AlphaFoldDB" id="A0A1F5ZY53"/>
<keyword evidence="1" id="KW-0812">Transmembrane</keyword>